<dbReference type="Pfam" id="PF16925">
    <property type="entry name" value="TetR_C_13"/>
    <property type="match status" value="1"/>
</dbReference>
<dbReference type="PANTHER" id="PTHR47506">
    <property type="entry name" value="TRANSCRIPTIONAL REGULATORY PROTEIN"/>
    <property type="match status" value="1"/>
</dbReference>
<dbReference type="PRINTS" id="PR00455">
    <property type="entry name" value="HTHTETR"/>
</dbReference>
<dbReference type="AlphaFoldDB" id="A0A3A1NAU3"/>
<dbReference type="EMBL" id="QXFH01000060">
    <property type="protein sequence ID" value="RIV36684.1"/>
    <property type="molecule type" value="Genomic_DNA"/>
</dbReference>
<gene>
    <name evidence="6" type="ORF">D2V08_01500</name>
</gene>
<evidence type="ECO:0000313" key="6">
    <source>
        <dbReference type="EMBL" id="RIV36684.1"/>
    </source>
</evidence>
<dbReference type="Pfam" id="PF00440">
    <property type="entry name" value="TetR_N"/>
    <property type="match status" value="1"/>
</dbReference>
<keyword evidence="3" id="KW-0804">Transcription</keyword>
<dbReference type="OrthoDB" id="9787680at2"/>
<dbReference type="SUPFAM" id="SSF46689">
    <property type="entry name" value="Homeodomain-like"/>
    <property type="match status" value="1"/>
</dbReference>
<dbReference type="InterPro" id="IPR036271">
    <property type="entry name" value="Tet_transcr_reg_TetR-rel_C_sf"/>
</dbReference>
<comment type="caution">
    <text evidence="6">The sequence shown here is derived from an EMBL/GenBank/DDBJ whole genome shotgun (WGS) entry which is preliminary data.</text>
</comment>
<proteinExistence type="predicted"/>
<dbReference type="InterPro" id="IPR011075">
    <property type="entry name" value="TetR_C"/>
</dbReference>
<evidence type="ECO:0000256" key="1">
    <source>
        <dbReference type="ARBA" id="ARBA00023015"/>
    </source>
</evidence>
<organism evidence="6 7">
    <name type="scientific">Flagellimonas lutimaris</name>
    <dbReference type="NCBI Taxonomy" id="475082"/>
    <lineage>
        <taxon>Bacteria</taxon>
        <taxon>Pseudomonadati</taxon>
        <taxon>Bacteroidota</taxon>
        <taxon>Flavobacteriia</taxon>
        <taxon>Flavobacteriales</taxon>
        <taxon>Flavobacteriaceae</taxon>
        <taxon>Flagellimonas</taxon>
    </lineage>
</organism>
<evidence type="ECO:0000259" key="5">
    <source>
        <dbReference type="PROSITE" id="PS50977"/>
    </source>
</evidence>
<feature type="DNA-binding region" description="H-T-H motif" evidence="4">
    <location>
        <begin position="26"/>
        <end position="45"/>
    </location>
</feature>
<keyword evidence="2 4" id="KW-0238">DNA-binding</keyword>
<dbReference type="InterPro" id="IPR001647">
    <property type="entry name" value="HTH_TetR"/>
</dbReference>
<dbReference type="Proteomes" id="UP000266067">
    <property type="component" value="Unassembled WGS sequence"/>
</dbReference>
<dbReference type="PANTHER" id="PTHR47506:SF6">
    <property type="entry name" value="HTH-TYPE TRANSCRIPTIONAL REPRESSOR NEMR"/>
    <property type="match status" value="1"/>
</dbReference>
<dbReference type="RefSeq" id="WP_119606361.1">
    <property type="nucleotide sequence ID" value="NZ_QXFH01000060.1"/>
</dbReference>
<feature type="domain" description="HTH tetR-type" evidence="5">
    <location>
        <begin position="3"/>
        <end position="63"/>
    </location>
</feature>
<dbReference type="Gene3D" id="1.10.357.10">
    <property type="entry name" value="Tetracycline Repressor, domain 2"/>
    <property type="match status" value="1"/>
</dbReference>
<keyword evidence="1" id="KW-0805">Transcription regulation</keyword>
<protein>
    <submittedName>
        <fullName evidence="6">TetR family transcriptional regulator</fullName>
    </submittedName>
</protein>
<evidence type="ECO:0000313" key="7">
    <source>
        <dbReference type="Proteomes" id="UP000266067"/>
    </source>
</evidence>
<name>A0A3A1NAU3_9FLAO</name>
<dbReference type="SUPFAM" id="SSF48498">
    <property type="entry name" value="Tetracyclin repressor-like, C-terminal domain"/>
    <property type="match status" value="1"/>
</dbReference>
<dbReference type="PROSITE" id="PS50977">
    <property type="entry name" value="HTH_TETR_2"/>
    <property type="match status" value="1"/>
</dbReference>
<evidence type="ECO:0000256" key="4">
    <source>
        <dbReference type="PROSITE-ProRule" id="PRU00335"/>
    </source>
</evidence>
<reference evidence="6 7" key="1">
    <citation type="submission" date="2018-08" db="EMBL/GenBank/DDBJ databases">
        <title>Proposal of Muricauda 72 sp.nov. and Muricauda NH166 sp.nov., isolated from seawater.</title>
        <authorList>
            <person name="Cheng H."/>
            <person name="Wu Y.-H."/>
            <person name="Guo L.-L."/>
            <person name="Xu X.-W."/>
        </authorList>
    </citation>
    <scope>NUCLEOTIDE SEQUENCE [LARGE SCALE GENOMIC DNA]</scope>
    <source>
        <strain evidence="6 7">KCTC 22173</strain>
    </source>
</reference>
<dbReference type="GO" id="GO:0003677">
    <property type="term" value="F:DNA binding"/>
    <property type="evidence" value="ECO:0007669"/>
    <property type="project" value="UniProtKB-UniRule"/>
</dbReference>
<keyword evidence="7" id="KW-1185">Reference proteome</keyword>
<dbReference type="InterPro" id="IPR009057">
    <property type="entry name" value="Homeodomain-like_sf"/>
</dbReference>
<evidence type="ECO:0000256" key="3">
    <source>
        <dbReference type="ARBA" id="ARBA00023163"/>
    </source>
</evidence>
<sequence>MKDEVVKNILEVGTELILEHGYHGVGLNKILDEANIPKGSFYYYFNSKEDFGIQVVQHYSIKSLALLNNCLNDETKDPRERIISFFGHMKSVYQKKGYKEGCLLGNCSLELSDFSEGFRKAIMIEFGKWEDVIENCIREGQERGNIKSLESAQVLSSLILMSWEGALLRMKVAKNADPIETFINFLDDYVL</sequence>
<accession>A0A3A1NAU3</accession>
<evidence type="ECO:0000256" key="2">
    <source>
        <dbReference type="ARBA" id="ARBA00023125"/>
    </source>
</evidence>